<evidence type="ECO:0000313" key="3">
    <source>
        <dbReference type="Proteomes" id="UP001054837"/>
    </source>
</evidence>
<gene>
    <name evidence="2" type="ORF">CDAR_472991</name>
</gene>
<dbReference type="Proteomes" id="UP001054837">
    <property type="component" value="Unassembled WGS sequence"/>
</dbReference>
<name>A0AAV4V9M7_9ARAC</name>
<keyword evidence="3" id="KW-1185">Reference proteome</keyword>
<feature type="region of interest" description="Disordered" evidence="1">
    <location>
        <begin position="114"/>
        <end position="138"/>
    </location>
</feature>
<reference evidence="2 3" key="1">
    <citation type="submission" date="2021-06" db="EMBL/GenBank/DDBJ databases">
        <title>Caerostris darwini draft genome.</title>
        <authorList>
            <person name="Kono N."/>
            <person name="Arakawa K."/>
        </authorList>
    </citation>
    <scope>NUCLEOTIDE SEQUENCE [LARGE SCALE GENOMIC DNA]</scope>
</reference>
<comment type="caution">
    <text evidence="2">The sequence shown here is derived from an EMBL/GenBank/DDBJ whole genome shotgun (WGS) entry which is preliminary data.</text>
</comment>
<dbReference type="EMBL" id="BPLQ01012650">
    <property type="protein sequence ID" value="GIY66758.1"/>
    <property type="molecule type" value="Genomic_DNA"/>
</dbReference>
<evidence type="ECO:0000313" key="2">
    <source>
        <dbReference type="EMBL" id="GIY66758.1"/>
    </source>
</evidence>
<evidence type="ECO:0000256" key="1">
    <source>
        <dbReference type="SAM" id="MobiDB-lite"/>
    </source>
</evidence>
<accession>A0AAV4V9M7</accession>
<sequence>MLWWSEQENIASWSSTCPWADPILRGLNIPSEEMAGLNGRRRLGSRVLQTDLYARDSRSMSLYSVSESCFYHNKVKWIRPCHHAFSANLHRTFCSLNQAAQSSPIAKAIHNVRSPPSVHPQAHSGRPRNNHIKIGPPSDTADRIKHIYASQPPGMGHLMPCSGGMDTRISRLGPVFVRPILRGGIFPRRRCPA</sequence>
<organism evidence="2 3">
    <name type="scientific">Caerostris darwini</name>
    <dbReference type="NCBI Taxonomy" id="1538125"/>
    <lineage>
        <taxon>Eukaryota</taxon>
        <taxon>Metazoa</taxon>
        <taxon>Ecdysozoa</taxon>
        <taxon>Arthropoda</taxon>
        <taxon>Chelicerata</taxon>
        <taxon>Arachnida</taxon>
        <taxon>Araneae</taxon>
        <taxon>Araneomorphae</taxon>
        <taxon>Entelegynae</taxon>
        <taxon>Araneoidea</taxon>
        <taxon>Araneidae</taxon>
        <taxon>Caerostris</taxon>
    </lineage>
</organism>
<protein>
    <submittedName>
        <fullName evidence="2">Uncharacterized protein</fullName>
    </submittedName>
</protein>
<proteinExistence type="predicted"/>
<dbReference type="AlphaFoldDB" id="A0AAV4V9M7"/>